<evidence type="ECO:0000256" key="7">
    <source>
        <dbReference type="ARBA" id="ARBA00023242"/>
    </source>
</evidence>
<dbReference type="AlphaFoldDB" id="A0A3D8Q5T5"/>
<keyword evidence="3" id="KW-0862">Zinc</keyword>
<comment type="subcellular location">
    <subcellularLocation>
        <location evidence="1">Nucleus</location>
    </subcellularLocation>
</comment>
<dbReference type="SMART" id="SM00906">
    <property type="entry name" value="Fungal_trans"/>
    <property type="match status" value="1"/>
</dbReference>
<gene>
    <name evidence="10" type="ORF">BP6252_13821</name>
</gene>
<dbReference type="GO" id="GO:0008270">
    <property type="term" value="F:zinc ion binding"/>
    <property type="evidence" value="ECO:0007669"/>
    <property type="project" value="InterPro"/>
</dbReference>
<name>A0A3D8Q5T5_9HELO</name>
<dbReference type="CDD" id="cd00067">
    <property type="entry name" value="GAL4"/>
    <property type="match status" value="1"/>
</dbReference>
<dbReference type="PANTHER" id="PTHR47782">
    <property type="entry name" value="ZN(II)2CYS6 TRANSCRIPTION FACTOR (EUROFUNG)-RELATED"/>
    <property type="match status" value="1"/>
</dbReference>
<keyword evidence="4" id="KW-0805">Transcription regulation</keyword>
<feature type="compositionally biased region" description="Basic and acidic residues" evidence="8">
    <location>
        <begin position="7"/>
        <end position="23"/>
    </location>
</feature>
<evidence type="ECO:0000313" key="11">
    <source>
        <dbReference type="Proteomes" id="UP000256645"/>
    </source>
</evidence>
<feature type="domain" description="Zn(2)-C6 fungal-type" evidence="9">
    <location>
        <begin position="33"/>
        <end position="63"/>
    </location>
</feature>
<dbReference type="Pfam" id="PF00172">
    <property type="entry name" value="Zn_clus"/>
    <property type="match status" value="1"/>
</dbReference>
<reference evidence="10 11" key="1">
    <citation type="journal article" date="2018" name="IMA Fungus">
        <title>IMA Genome-F 9: Draft genome sequence of Annulohypoxylon stygium, Aspergillus mulundensis, Berkeleyomyces basicola (syn. Thielaviopsis basicola), Ceratocystis smalleyi, two Cercospora beticola strains, Coleophoma cylindrospora, Fusarium fracticaudum, Phialophora cf. hyalina, and Morchella septimelata.</title>
        <authorList>
            <person name="Wingfield B.D."/>
            <person name="Bills G.F."/>
            <person name="Dong Y."/>
            <person name="Huang W."/>
            <person name="Nel W.J."/>
            <person name="Swalarsk-Parry B.S."/>
            <person name="Vaghefi N."/>
            <person name="Wilken P.M."/>
            <person name="An Z."/>
            <person name="de Beer Z.W."/>
            <person name="De Vos L."/>
            <person name="Chen L."/>
            <person name="Duong T.A."/>
            <person name="Gao Y."/>
            <person name="Hammerbacher A."/>
            <person name="Kikkert J.R."/>
            <person name="Li Y."/>
            <person name="Li H."/>
            <person name="Li K."/>
            <person name="Li Q."/>
            <person name="Liu X."/>
            <person name="Ma X."/>
            <person name="Naidoo K."/>
            <person name="Pethybridge S.J."/>
            <person name="Sun J."/>
            <person name="Steenkamp E.T."/>
            <person name="van der Nest M.A."/>
            <person name="van Wyk S."/>
            <person name="Wingfield M.J."/>
            <person name="Xiong C."/>
            <person name="Yue Q."/>
            <person name="Zhang X."/>
        </authorList>
    </citation>
    <scope>NUCLEOTIDE SEQUENCE [LARGE SCALE GENOMIC DNA]</scope>
    <source>
        <strain evidence="10 11">BP6252</strain>
    </source>
</reference>
<dbReference type="Gene3D" id="4.10.240.10">
    <property type="entry name" value="Zn(2)-C6 fungal-type DNA-binding domain"/>
    <property type="match status" value="1"/>
</dbReference>
<sequence length="719" mass="81447">MSSVRQASDEPQNRSSEECEQRPPLKRARVALACQRCRTRKQKCDGAQGSCSTCSRLGVHCRYKAHLAPKPDQKKLYIKALEDRVAELETVLSGQGHSSIGNDHWRQAQSQLQVISPAPEIQPMDDVQQITEIEISPDPADDSSQVPGSKYVGGVSSITLGRVLGSVISSQKSPKSDTPIDEDPNSNPITVAELVETRGQMFITPNVATRLLDGWMKHLSTRYPVIHTPRLRELHARRDEALDIYEESLLHLVYANSGHVLETTGETGEFFTSQHYEAALKHMDAILELRDLRSVTYLLLMALYCLRAPKDPGAWTLAGLAVRLCIELGLHRRSSRNKISLKQELEKRTFWSCYYLDRELSVALGRPPAIYDSDMDAEFPIDVNEDVDDVVTLVQAAQNTQPTSPTSLTSFIYFMRLRRIESKIQNTFYRVDRPTETSPVIIQGFLDELSAWKRAIPPEYIDLKDTKYDPFDGIDVFMILYHKCVRCLLFPQLSEPLLNLQYVKLCAEACAGVCETYKRLYRTLKPGYNPLSLQSVFLSGLTLIYCTWLAPRNFLEVSGAISDCNVMLYVMAERWPAAGKYRDVFEQLKSIITQGNQQAVREAIVLESNLIEWCRGLAQSMTGAVRTDFVRMINDITAVRTRIRTEEALEMSSEPSRRLGEFPEQEADSRMGMWPRDMGQKADCYDSQFMNNFEDFEVLGPGWESAMLEGTGIHDYFNI</sequence>
<keyword evidence="2" id="KW-0479">Metal-binding</keyword>
<keyword evidence="11" id="KW-1185">Reference proteome</keyword>
<keyword evidence="5" id="KW-0238">DNA-binding</keyword>
<dbReference type="InterPro" id="IPR052202">
    <property type="entry name" value="Yeast_MetPath_Reg"/>
</dbReference>
<evidence type="ECO:0000256" key="1">
    <source>
        <dbReference type="ARBA" id="ARBA00004123"/>
    </source>
</evidence>
<dbReference type="GO" id="GO:0043565">
    <property type="term" value="F:sequence-specific DNA binding"/>
    <property type="evidence" value="ECO:0007669"/>
    <property type="project" value="TreeGrafter"/>
</dbReference>
<dbReference type="PANTHER" id="PTHR47782:SF12">
    <property type="entry name" value="ZN(II)2CYS6 TRANSCRIPTION FACTOR (EUROFUNG)"/>
    <property type="match status" value="1"/>
</dbReference>
<dbReference type="GO" id="GO:0000981">
    <property type="term" value="F:DNA-binding transcription factor activity, RNA polymerase II-specific"/>
    <property type="evidence" value="ECO:0007669"/>
    <property type="project" value="InterPro"/>
</dbReference>
<keyword evidence="7" id="KW-0539">Nucleus</keyword>
<evidence type="ECO:0000256" key="5">
    <source>
        <dbReference type="ARBA" id="ARBA00023125"/>
    </source>
</evidence>
<dbReference type="Pfam" id="PF04082">
    <property type="entry name" value="Fungal_trans"/>
    <property type="match status" value="1"/>
</dbReference>
<dbReference type="PROSITE" id="PS50048">
    <property type="entry name" value="ZN2_CY6_FUNGAL_2"/>
    <property type="match status" value="1"/>
</dbReference>
<evidence type="ECO:0000256" key="3">
    <source>
        <dbReference type="ARBA" id="ARBA00022833"/>
    </source>
</evidence>
<dbReference type="OrthoDB" id="2399539at2759"/>
<evidence type="ECO:0000256" key="4">
    <source>
        <dbReference type="ARBA" id="ARBA00023015"/>
    </source>
</evidence>
<accession>A0A3D8Q5T5</accession>
<feature type="region of interest" description="Disordered" evidence="8">
    <location>
        <begin position="1"/>
        <end position="25"/>
    </location>
</feature>
<dbReference type="SUPFAM" id="SSF57701">
    <property type="entry name" value="Zn2/Cys6 DNA-binding domain"/>
    <property type="match status" value="1"/>
</dbReference>
<proteinExistence type="predicted"/>
<dbReference type="GO" id="GO:0006351">
    <property type="term" value="P:DNA-templated transcription"/>
    <property type="evidence" value="ECO:0007669"/>
    <property type="project" value="InterPro"/>
</dbReference>
<evidence type="ECO:0000256" key="6">
    <source>
        <dbReference type="ARBA" id="ARBA00023163"/>
    </source>
</evidence>
<dbReference type="CDD" id="cd12148">
    <property type="entry name" value="fungal_TF_MHR"/>
    <property type="match status" value="1"/>
</dbReference>
<comment type="caution">
    <text evidence="10">The sequence shown here is derived from an EMBL/GenBank/DDBJ whole genome shotgun (WGS) entry which is preliminary data.</text>
</comment>
<protein>
    <recommendedName>
        <fullName evidence="9">Zn(2)-C6 fungal-type domain-containing protein</fullName>
    </recommendedName>
</protein>
<dbReference type="InterPro" id="IPR036864">
    <property type="entry name" value="Zn2-C6_fun-type_DNA-bd_sf"/>
</dbReference>
<organism evidence="10 11">
    <name type="scientific">Coleophoma cylindrospora</name>
    <dbReference type="NCBI Taxonomy" id="1849047"/>
    <lineage>
        <taxon>Eukaryota</taxon>
        <taxon>Fungi</taxon>
        <taxon>Dikarya</taxon>
        <taxon>Ascomycota</taxon>
        <taxon>Pezizomycotina</taxon>
        <taxon>Leotiomycetes</taxon>
        <taxon>Helotiales</taxon>
        <taxon>Dermateaceae</taxon>
        <taxon>Coleophoma</taxon>
    </lineage>
</organism>
<evidence type="ECO:0000256" key="8">
    <source>
        <dbReference type="SAM" id="MobiDB-lite"/>
    </source>
</evidence>
<dbReference type="InterPro" id="IPR001138">
    <property type="entry name" value="Zn2Cys6_DnaBD"/>
</dbReference>
<dbReference type="GO" id="GO:0045944">
    <property type="term" value="P:positive regulation of transcription by RNA polymerase II"/>
    <property type="evidence" value="ECO:0007669"/>
    <property type="project" value="TreeGrafter"/>
</dbReference>
<dbReference type="SMART" id="SM00066">
    <property type="entry name" value="GAL4"/>
    <property type="match status" value="1"/>
</dbReference>
<evidence type="ECO:0000259" key="9">
    <source>
        <dbReference type="PROSITE" id="PS50048"/>
    </source>
</evidence>
<dbReference type="GO" id="GO:0005634">
    <property type="term" value="C:nucleus"/>
    <property type="evidence" value="ECO:0007669"/>
    <property type="project" value="UniProtKB-SubCell"/>
</dbReference>
<keyword evidence="6" id="KW-0804">Transcription</keyword>
<dbReference type="PROSITE" id="PS00463">
    <property type="entry name" value="ZN2_CY6_FUNGAL_1"/>
    <property type="match status" value="1"/>
</dbReference>
<evidence type="ECO:0000313" key="10">
    <source>
        <dbReference type="EMBL" id="RDW57173.1"/>
    </source>
</evidence>
<evidence type="ECO:0000256" key="2">
    <source>
        <dbReference type="ARBA" id="ARBA00022723"/>
    </source>
</evidence>
<dbReference type="InterPro" id="IPR007219">
    <property type="entry name" value="XnlR_reg_dom"/>
</dbReference>
<dbReference type="Proteomes" id="UP000256645">
    <property type="component" value="Unassembled WGS sequence"/>
</dbReference>
<dbReference type="EMBL" id="PDLM01000022">
    <property type="protein sequence ID" value="RDW57173.1"/>
    <property type="molecule type" value="Genomic_DNA"/>
</dbReference>